<name>A0A832MKE7_UNCEI</name>
<dbReference type="SUPFAM" id="SSF54197">
    <property type="entry name" value="HIT-like"/>
    <property type="match status" value="1"/>
</dbReference>
<evidence type="ECO:0000313" key="5">
    <source>
        <dbReference type="EMBL" id="HGZ42345.1"/>
    </source>
</evidence>
<dbReference type="Gene3D" id="3.30.428.10">
    <property type="entry name" value="HIT-like"/>
    <property type="match status" value="1"/>
</dbReference>
<feature type="active site" description="Tele-AMP-histidine intermediate" evidence="1">
    <location>
        <position position="99"/>
    </location>
</feature>
<reference evidence="5" key="1">
    <citation type="journal article" date="2020" name="mSystems">
        <title>Genome- and Community-Level Interaction Insights into Carbon Utilization and Element Cycling Functions of Hydrothermarchaeota in Hydrothermal Sediment.</title>
        <authorList>
            <person name="Zhou Z."/>
            <person name="Liu Y."/>
            <person name="Xu W."/>
            <person name="Pan J."/>
            <person name="Luo Z.H."/>
            <person name="Li M."/>
        </authorList>
    </citation>
    <scope>NUCLEOTIDE SEQUENCE [LARGE SCALE GENOMIC DNA]</scope>
    <source>
        <strain evidence="5">SpSt-381</strain>
    </source>
</reference>
<dbReference type="EMBL" id="DSQF01000004">
    <property type="protein sequence ID" value="HGZ42345.1"/>
    <property type="molecule type" value="Genomic_DNA"/>
</dbReference>
<dbReference type="PRINTS" id="PR00332">
    <property type="entry name" value="HISTRIAD"/>
</dbReference>
<evidence type="ECO:0000256" key="2">
    <source>
        <dbReference type="PIRSR" id="PIRSR601310-3"/>
    </source>
</evidence>
<evidence type="ECO:0000256" key="3">
    <source>
        <dbReference type="PROSITE-ProRule" id="PRU00464"/>
    </source>
</evidence>
<evidence type="ECO:0000259" key="4">
    <source>
        <dbReference type="PROSITE" id="PS51084"/>
    </source>
</evidence>
<accession>A0A832MKE7</accession>
<dbReference type="InterPro" id="IPR001310">
    <property type="entry name" value="Histidine_triad_HIT"/>
</dbReference>
<protein>
    <submittedName>
        <fullName evidence="5">Histidine triad nucleotide-binding protein</fullName>
    </submittedName>
</protein>
<sequence>MSCLFCRIAAGEIPAQRVAESEHTLAFRDIQPQAPTHVLLIPKRHVASSAAELGAAHGEVLADLFALAARVAKDEGLEQGWRLVTNVGPHAGQSVLHLHVHLLGGRPLQWPPG</sequence>
<gene>
    <name evidence="5" type="ORF">ENR23_02780</name>
</gene>
<dbReference type="AlphaFoldDB" id="A0A832MKE7"/>
<comment type="caution">
    <text evidence="5">The sequence shown here is derived from an EMBL/GenBank/DDBJ whole genome shotgun (WGS) entry which is preliminary data.</text>
</comment>
<dbReference type="Pfam" id="PF01230">
    <property type="entry name" value="HIT"/>
    <property type="match status" value="1"/>
</dbReference>
<feature type="domain" description="HIT" evidence="4">
    <location>
        <begin position="4"/>
        <end position="113"/>
    </location>
</feature>
<dbReference type="PANTHER" id="PTHR23089">
    <property type="entry name" value="HISTIDINE TRIAD HIT PROTEIN"/>
    <property type="match status" value="1"/>
</dbReference>
<feature type="short sequence motif" description="Histidine triad motif" evidence="2 3">
    <location>
        <begin position="97"/>
        <end position="101"/>
    </location>
</feature>
<evidence type="ECO:0000256" key="1">
    <source>
        <dbReference type="PIRSR" id="PIRSR601310-1"/>
    </source>
</evidence>
<proteinExistence type="predicted"/>
<dbReference type="InterPro" id="IPR019808">
    <property type="entry name" value="Histidine_triad_CS"/>
</dbReference>
<dbReference type="PROSITE" id="PS51084">
    <property type="entry name" value="HIT_2"/>
    <property type="match status" value="1"/>
</dbReference>
<dbReference type="PROSITE" id="PS00892">
    <property type="entry name" value="HIT_1"/>
    <property type="match status" value="1"/>
</dbReference>
<dbReference type="InterPro" id="IPR011146">
    <property type="entry name" value="HIT-like"/>
</dbReference>
<dbReference type="CDD" id="cd01276">
    <property type="entry name" value="PKCI_related"/>
    <property type="match status" value="1"/>
</dbReference>
<dbReference type="GO" id="GO:0003824">
    <property type="term" value="F:catalytic activity"/>
    <property type="evidence" value="ECO:0007669"/>
    <property type="project" value="InterPro"/>
</dbReference>
<dbReference type="InterPro" id="IPR036265">
    <property type="entry name" value="HIT-like_sf"/>
</dbReference>
<organism evidence="5">
    <name type="scientific">Eiseniibacteriota bacterium</name>
    <dbReference type="NCBI Taxonomy" id="2212470"/>
    <lineage>
        <taxon>Bacteria</taxon>
        <taxon>Candidatus Eiseniibacteriota</taxon>
    </lineage>
</organism>